<name>A0A1E5P9E3_9ACTN</name>
<keyword evidence="12" id="KW-1185">Reference proteome</keyword>
<evidence type="ECO:0000256" key="3">
    <source>
        <dbReference type="ARBA" id="ARBA00022692"/>
    </source>
</evidence>
<dbReference type="Proteomes" id="UP000095759">
    <property type="component" value="Unassembled WGS sequence"/>
</dbReference>
<evidence type="ECO:0000256" key="10">
    <source>
        <dbReference type="HAMAP-Rule" id="MF_00454"/>
    </source>
</evidence>
<evidence type="ECO:0000313" key="11">
    <source>
        <dbReference type="EMBL" id="OEJ26196.1"/>
    </source>
</evidence>
<evidence type="ECO:0000256" key="4">
    <source>
        <dbReference type="ARBA" id="ARBA00022989"/>
    </source>
</evidence>
<comment type="activity regulation">
    <text evidence="10">Na(+) is not transported, but it plays an essential structural role and its presence is essential for fluoride channel function.</text>
</comment>
<evidence type="ECO:0000256" key="7">
    <source>
        <dbReference type="ARBA" id="ARBA00035120"/>
    </source>
</evidence>
<keyword evidence="6 10" id="KW-0407">Ion channel</keyword>
<comment type="caution">
    <text evidence="11">The sequence shown here is derived from an EMBL/GenBank/DDBJ whole genome shotgun (WGS) entry which is preliminary data.</text>
</comment>
<evidence type="ECO:0000256" key="6">
    <source>
        <dbReference type="ARBA" id="ARBA00023303"/>
    </source>
</evidence>
<feature type="transmembrane region" description="Helical" evidence="10">
    <location>
        <begin position="126"/>
        <end position="151"/>
    </location>
</feature>
<evidence type="ECO:0000256" key="2">
    <source>
        <dbReference type="ARBA" id="ARBA00022475"/>
    </source>
</evidence>
<evidence type="ECO:0000256" key="5">
    <source>
        <dbReference type="ARBA" id="ARBA00023136"/>
    </source>
</evidence>
<feature type="binding site" evidence="10">
    <location>
        <position position="101"/>
    </location>
    <ligand>
        <name>Na(+)</name>
        <dbReference type="ChEBI" id="CHEBI:29101"/>
        <note>structural</note>
    </ligand>
</feature>
<keyword evidence="3 10" id="KW-0812">Transmembrane</keyword>
<sequence>MSGGAGAERAVDPDVDLHVPAQRAETAGRAKWRVLGAVSAGGVLGALGRYGAAVLWPGSVWTTFGVNVLGCALIGVLMVLVGEQGRGHALVRPFLGVGVLGGFTTFSTYAADVVRLLERGEALTAAAYAAGTLVGALGAVWAGVAVTRAAVARGEAAR</sequence>
<evidence type="ECO:0000313" key="12">
    <source>
        <dbReference type="Proteomes" id="UP000095759"/>
    </source>
</evidence>
<comment type="catalytic activity">
    <reaction evidence="8">
        <text>fluoride(in) = fluoride(out)</text>
        <dbReference type="Rhea" id="RHEA:76159"/>
        <dbReference type="ChEBI" id="CHEBI:17051"/>
    </reaction>
    <physiologicalReaction direction="left-to-right" evidence="8">
        <dbReference type="Rhea" id="RHEA:76160"/>
    </physiologicalReaction>
</comment>
<dbReference type="STRING" id="285458.BGM19_18415"/>
<protein>
    <recommendedName>
        <fullName evidence="10">Fluoride-specific ion channel FluC</fullName>
    </recommendedName>
</protein>
<keyword evidence="10" id="KW-0813">Transport</keyword>
<evidence type="ECO:0000256" key="1">
    <source>
        <dbReference type="ARBA" id="ARBA00004651"/>
    </source>
</evidence>
<keyword evidence="10" id="KW-0479">Metal-binding</keyword>
<dbReference type="HAMAP" id="MF_00454">
    <property type="entry name" value="FluC"/>
    <property type="match status" value="1"/>
</dbReference>
<dbReference type="PANTHER" id="PTHR28259">
    <property type="entry name" value="FLUORIDE EXPORT PROTEIN 1-RELATED"/>
    <property type="match status" value="1"/>
</dbReference>
<gene>
    <name evidence="10" type="primary">fluC</name>
    <name evidence="10" type="synonym">crcB</name>
    <name evidence="11" type="ORF">AS594_18540</name>
</gene>
<proteinExistence type="inferred from homology"/>
<keyword evidence="10" id="KW-0915">Sodium</keyword>
<comment type="similarity">
    <text evidence="7 10">Belongs to the fluoride channel Fluc/FEX (TC 1.A.43) family.</text>
</comment>
<keyword evidence="4 10" id="KW-1133">Transmembrane helix</keyword>
<dbReference type="GO" id="GO:0046872">
    <property type="term" value="F:metal ion binding"/>
    <property type="evidence" value="ECO:0007669"/>
    <property type="project" value="UniProtKB-KW"/>
</dbReference>
<evidence type="ECO:0000256" key="9">
    <source>
        <dbReference type="ARBA" id="ARBA00049940"/>
    </source>
</evidence>
<dbReference type="GO" id="GO:0062054">
    <property type="term" value="F:fluoride channel activity"/>
    <property type="evidence" value="ECO:0007669"/>
    <property type="project" value="UniProtKB-UniRule"/>
</dbReference>
<keyword evidence="10" id="KW-0406">Ion transport</keyword>
<feature type="transmembrane region" description="Helical" evidence="10">
    <location>
        <begin position="32"/>
        <end position="52"/>
    </location>
</feature>
<dbReference type="GO" id="GO:0005886">
    <property type="term" value="C:plasma membrane"/>
    <property type="evidence" value="ECO:0007669"/>
    <property type="project" value="UniProtKB-SubCell"/>
</dbReference>
<feature type="binding site" evidence="10">
    <location>
        <position position="104"/>
    </location>
    <ligand>
        <name>Na(+)</name>
        <dbReference type="ChEBI" id="CHEBI:29101"/>
        <note>structural</note>
    </ligand>
</feature>
<dbReference type="EMBL" id="MEHJ01000001">
    <property type="protein sequence ID" value="OEJ26196.1"/>
    <property type="molecule type" value="Genomic_DNA"/>
</dbReference>
<reference evidence="11 12" key="1">
    <citation type="submission" date="2016-08" db="EMBL/GenBank/DDBJ databases">
        <title>Complete genome sequence of Streptomyces agglomeratus strain 6-3-2, a novel anti-MRSA actinomycete isolated from Wuli of Tebit, China.</title>
        <authorList>
            <person name="Chen X."/>
        </authorList>
    </citation>
    <scope>NUCLEOTIDE SEQUENCE [LARGE SCALE GENOMIC DNA]</scope>
    <source>
        <strain evidence="11 12">6-3-2</strain>
    </source>
</reference>
<keyword evidence="5 10" id="KW-0472">Membrane</keyword>
<accession>A0A1E5P9E3</accession>
<dbReference type="InterPro" id="IPR003691">
    <property type="entry name" value="FluC"/>
</dbReference>
<feature type="transmembrane region" description="Helical" evidence="10">
    <location>
        <begin position="64"/>
        <end position="82"/>
    </location>
</feature>
<keyword evidence="2 10" id="KW-1003">Cell membrane</keyword>
<dbReference type="Pfam" id="PF02537">
    <property type="entry name" value="CRCB"/>
    <property type="match status" value="1"/>
</dbReference>
<dbReference type="RefSeq" id="WP_069928105.1">
    <property type="nucleotide sequence ID" value="NZ_MEHI01000001.1"/>
</dbReference>
<dbReference type="OrthoDB" id="4408652at2"/>
<dbReference type="AlphaFoldDB" id="A0A1E5P9E3"/>
<dbReference type="GO" id="GO:0140114">
    <property type="term" value="P:cellular detoxification of fluoride"/>
    <property type="evidence" value="ECO:0007669"/>
    <property type="project" value="UniProtKB-UniRule"/>
</dbReference>
<feature type="transmembrane region" description="Helical" evidence="10">
    <location>
        <begin position="94"/>
        <end position="114"/>
    </location>
</feature>
<dbReference type="PANTHER" id="PTHR28259:SF1">
    <property type="entry name" value="FLUORIDE EXPORT PROTEIN 1-RELATED"/>
    <property type="match status" value="1"/>
</dbReference>
<evidence type="ECO:0000256" key="8">
    <source>
        <dbReference type="ARBA" id="ARBA00035585"/>
    </source>
</evidence>
<comment type="function">
    <text evidence="9 10">Fluoride-specific ion channel. Important for reducing fluoride concentration in the cell, thus reducing its toxicity.</text>
</comment>
<comment type="subcellular location">
    <subcellularLocation>
        <location evidence="1 10">Cell membrane</location>
        <topology evidence="1 10">Multi-pass membrane protein</topology>
    </subcellularLocation>
</comment>
<organism evidence="11 12">
    <name type="scientific">Streptomyces agglomeratus</name>
    <dbReference type="NCBI Taxonomy" id="285458"/>
    <lineage>
        <taxon>Bacteria</taxon>
        <taxon>Bacillati</taxon>
        <taxon>Actinomycetota</taxon>
        <taxon>Actinomycetes</taxon>
        <taxon>Kitasatosporales</taxon>
        <taxon>Streptomycetaceae</taxon>
        <taxon>Streptomyces</taxon>
    </lineage>
</organism>